<dbReference type="Pfam" id="PF07526">
    <property type="entry name" value="POX"/>
    <property type="match status" value="1"/>
</dbReference>
<comment type="similarity">
    <text evidence="2">Belongs to the TALE/BELL homeobox family.</text>
</comment>
<evidence type="ECO:0000313" key="10">
    <source>
        <dbReference type="EMBL" id="KAK4755915.1"/>
    </source>
</evidence>
<evidence type="ECO:0000256" key="5">
    <source>
        <dbReference type="ARBA" id="ARBA00023155"/>
    </source>
</evidence>
<dbReference type="Proteomes" id="UP001345219">
    <property type="component" value="Chromosome 8"/>
</dbReference>
<dbReference type="SMART" id="SM00574">
    <property type="entry name" value="POX"/>
    <property type="match status" value="1"/>
</dbReference>
<comment type="caution">
    <text evidence="10">The sequence shown here is derived from an EMBL/GenBank/DDBJ whole genome shotgun (WGS) entry which is preliminary data.</text>
</comment>
<dbReference type="InterPro" id="IPR006563">
    <property type="entry name" value="POX_dom"/>
</dbReference>
<dbReference type="CDD" id="cd00086">
    <property type="entry name" value="homeodomain"/>
    <property type="match status" value="1"/>
</dbReference>
<dbReference type="SMART" id="SM00389">
    <property type="entry name" value="HOX"/>
    <property type="match status" value="1"/>
</dbReference>
<evidence type="ECO:0000256" key="6">
    <source>
        <dbReference type="ARBA" id="ARBA00023163"/>
    </source>
</evidence>
<dbReference type="GO" id="GO:0003677">
    <property type="term" value="F:DNA binding"/>
    <property type="evidence" value="ECO:0007669"/>
    <property type="project" value="UniProtKB-UniRule"/>
</dbReference>
<keyword evidence="3" id="KW-0805">Transcription regulation</keyword>
<evidence type="ECO:0000259" key="9">
    <source>
        <dbReference type="PROSITE" id="PS50071"/>
    </source>
</evidence>
<dbReference type="GO" id="GO:0006355">
    <property type="term" value="P:regulation of DNA-templated transcription"/>
    <property type="evidence" value="ECO:0007669"/>
    <property type="project" value="InterPro"/>
</dbReference>
<reference evidence="10 11" key="1">
    <citation type="journal article" date="2023" name="Hortic Res">
        <title>Pangenome of water caltrop reveals structural variations and asymmetric subgenome divergence after allopolyploidization.</title>
        <authorList>
            <person name="Zhang X."/>
            <person name="Chen Y."/>
            <person name="Wang L."/>
            <person name="Yuan Y."/>
            <person name="Fang M."/>
            <person name="Shi L."/>
            <person name="Lu R."/>
            <person name="Comes H.P."/>
            <person name="Ma Y."/>
            <person name="Chen Y."/>
            <person name="Huang G."/>
            <person name="Zhou Y."/>
            <person name="Zheng Z."/>
            <person name="Qiu Y."/>
        </authorList>
    </citation>
    <scope>NUCLEOTIDE SEQUENCE [LARGE SCALE GENOMIC DNA]</scope>
    <source>
        <tissue evidence="10">Roots</tissue>
    </source>
</reference>
<dbReference type="InterPro" id="IPR050224">
    <property type="entry name" value="TALE_homeobox"/>
</dbReference>
<evidence type="ECO:0000256" key="4">
    <source>
        <dbReference type="ARBA" id="ARBA00023125"/>
    </source>
</evidence>
<evidence type="ECO:0000256" key="2">
    <source>
        <dbReference type="ARBA" id="ARBA00006454"/>
    </source>
</evidence>
<dbReference type="GO" id="GO:0005634">
    <property type="term" value="C:nucleus"/>
    <property type="evidence" value="ECO:0007669"/>
    <property type="project" value="UniProtKB-SubCell"/>
</dbReference>
<keyword evidence="4 8" id="KW-0238">DNA-binding</keyword>
<evidence type="ECO:0000256" key="7">
    <source>
        <dbReference type="ARBA" id="ARBA00023242"/>
    </source>
</evidence>
<dbReference type="PROSITE" id="PS50071">
    <property type="entry name" value="HOMEOBOX_2"/>
    <property type="match status" value="1"/>
</dbReference>
<gene>
    <name evidence="10" type="ORF">SAY87_009672</name>
</gene>
<comment type="subcellular location">
    <subcellularLocation>
        <location evidence="1 8">Nucleus</location>
    </subcellularLocation>
</comment>
<dbReference type="InterPro" id="IPR001356">
    <property type="entry name" value="HD"/>
</dbReference>
<evidence type="ECO:0000313" key="11">
    <source>
        <dbReference type="Proteomes" id="UP001345219"/>
    </source>
</evidence>
<keyword evidence="5 8" id="KW-0371">Homeobox</keyword>
<dbReference type="SUPFAM" id="SSF46689">
    <property type="entry name" value="Homeodomain-like"/>
    <property type="match status" value="1"/>
</dbReference>
<feature type="domain" description="Homeobox" evidence="9">
    <location>
        <begin position="374"/>
        <end position="437"/>
    </location>
</feature>
<dbReference type="PANTHER" id="PTHR11850">
    <property type="entry name" value="HOMEOBOX PROTEIN TRANSCRIPTION FACTORS"/>
    <property type="match status" value="1"/>
</dbReference>
<keyword evidence="6" id="KW-0804">Transcription</keyword>
<keyword evidence="7 8" id="KW-0539">Nucleus</keyword>
<evidence type="ECO:0000256" key="1">
    <source>
        <dbReference type="ARBA" id="ARBA00004123"/>
    </source>
</evidence>
<dbReference type="AlphaFoldDB" id="A0AAN7Q329"/>
<organism evidence="10 11">
    <name type="scientific">Trapa incisa</name>
    <dbReference type="NCBI Taxonomy" id="236973"/>
    <lineage>
        <taxon>Eukaryota</taxon>
        <taxon>Viridiplantae</taxon>
        <taxon>Streptophyta</taxon>
        <taxon>Embryophyta</taxon>
        <taxon>Tracheophyta</taxon>
        <taxon>Spermatophyta</taxon>
        <taxon>Magnoliopsida</taxon>
        <taxon>eudicotyledons</taxon>
        <taxon>Gunneridae</taxon>
        <taxon>Pentapetalae</taxon>
        <taxon>rosids</taxon>
        <taxon>malvids</taxon>
        <taxon>Myrtales</taxon>
        <taxon>Lythraceae</taxon>
        <taxon>Trapa</taxon>
    </lineage>
</organism>
<protein>
    <recommendedName>
        <fullName evidence="9">Homeobox domain-containing protein</fullName>
    </recommendedName>
</protein>
<evidence type="ECO:0000256" key="8">
    <source>
        <dbReference type="PROSITE-ProRule" id="PRU00108"/>
    </source>
</evidence>
<sequence length="455" mass="50541">MSSRNCAIPDEISTSLASTFHVQRNSFSNMAGFPMIPMLQGEPISCLQDQLSVNPDLSLSSIGKSFMGSSSERSPLHELPGDILMPSAFTTLFNARQENSSLNIIEASGSSLGTCGYVDVAGSSKWELCKNNVLAGPELGTGAFTFPGNLDQSGLLWVPSNPIRELSLSLATSQPSALSSVGLLDQQPGMRNSERSSMPVLFSESISSSKYLCSIQEILAQIASYALKGIEPMNYVSAGFGGGISSTFSSSCQEDFMWEPAGRVQGLEGKKTQLLRLLQAVDDRYNRCLDEIHTVISAFHAATELDTKMHTRFALQTVSFMYKSLRERISTHILSLGEHHCFDNGGSSGERERSLEVSFTQRQWSLQQLKRKEQHLWRPQRGLPDKSVSVLRAWMFQNFLHPYPKDAEKHLLALKSGLTRSQVSNWFINARVRLWKPMIEEMYAELNRRKAHCRG</sequence>
<name>A0AAN7Q329_9MYRT</name>
<feature type="DNA-binding region" description="Homeobox" evidence="8">
    <location>
        <begin position="376"/>
        <end position="438"/>
    </location>
</feature>
<keyword evidence="11" id="KW-1185">Reference proteome</keyword>
<dbReference type="Pfam" id="PF05920">
    <property type="entry name" value="Homeobox_KN"/>
    <property type="match status" value="1"/>
</dbReference>
<dbReference type="InterPro" id="IPR008422">
    <property type="entry name" value="KN_HD"/>
</dbReference>
<dbReference type="EMBL" id="JAXIOK010000014">
    <property type="protein sequence ID" value="KAK4755915.1"/>
    <property type="molecule type" value="Genomic_DNA"/>
</dbReference>
<proteinExistence type="inferred from homology"/>
<dbReference type="Gene3D" id="1.10.10.60">
    <property type="entry name" value="Homeodomain-like"/>
    <property type="match status" value="1"/>
</dbReference>
<accession>A0AAN7Q329</accession>
<evidence type="ECO:0000256" key="3">
    <source>
        <dbReference type="ARBA" id="ARBA00023015"/>
    </source>
</evidence>
<dbReference type="InterPro" id="IPR009057">
    <property type="entry name" value="Homeodomain-like_sf"/>
</dbReference>